<organism evidence="2 3">
    <name type="scientific">Entamoeba invadens IP1</name>
    <dbReference type="NCBI Taxonomy" id="370355"/>
    <lineage>
        <taxon>Eukaryota</taxon>
        <taxon>Amoebozoa</taxon>
        <taxon>Evosea</taxon>
        <taxon>Archamoebae</taxon>
        <taxon>Mastigamoebida</taxon>
        <taxon>Entamoebidae</taxon>
        <taxon>Entamoeba</taxon>
    </lineage>
</organism>
<dbReference type="PANTHER" id="PTHR21586:SF0">
    <property type="entry name" value="PP2C-LIKE DOMAIN-CONTAINING PROTEIN CG9801"/>
    <property type="match status" value="1"/>
</dbReference>
<dbReference type="Pfam" id="PF13672">
    <property type="entry name" value="PP2C_2"/>
    <property type="match status" value="1"/>
</dbReference>
<dbReference type="VEuPathDB" id="AmoebaDB:EIN_374840"/>
<dbReference type="SMART" id="SM00332">
    <property type="entry name" value="PP2Cc"/>
    <property type="match status" value="1"/>
</dbReference>
<evidence type="ECO:0000313" key="2">
    <source>
        <dbReference type="EMBL" id="ELP83429.1"/>
    </source>
</evidence>
<dbReference type="GeneID" id="14882517"/>
<gene>
    <name evidence="2" type="ORF">EIN_374840</name>
</gene>
<dbReference type="SMART" id="SM00331">
    <property type="entry name" value="PP2C_SIG"/>
    <property type="match status" value="1"/>
</dbReference>
<dbReference type="RefSeq" id="XP_004182775.1">
    <property type="nucleotide sequence ID" value="XM_004182727.1"/>
</dbReference>
<dbReference type="InterPro" id="IPR001932">
    <property type="entry name" value="PPM-type_phosphatase-like_dom"/>
</dbReference>
<dbReference type="InterPro" id="IPR036457">
    <property type="entry name" value="PPM-type-like_dom_sf"/>
</dbReference>
<dbReference type="Gene3D" id="3.60.40.10">
    <property type="entry name" value="PPM-type phosphatase domain"/>
    <property type="match status" value="1"/>
</dbReference>
<accession>A0A0A1TU51</accession>
<dbReference type="AlphaFoldDB" id="A0A0A1TU51"/>
<evidence type="ECO:0000259" key="1">
    <source>
        <dbReference type="PROSITE" id="PS51746"/>
    </source>
</evidence>
<protein>
    <recommendedName>
        <fullName evidence="1">PPM-type phosphatase domain-containing protein</fullName>
    </recommendedName>
</protein>
<dbReference type="EMBL" id="KB207268">
    <property type="protein sequence ID" value="ELP83429.1"/>
    <property type="molecule type" value="Genomic_DNA"/>
</dbReference>
<feature type="domain" description="PPM-type phosphatase" evidence="1">
    <location>
        <begin position="55"/>
        <end position="317"/>
    </location>
</feature>
<dbReference type="InterPro" id="IPR053287">
    <property type="entry name" value="PP2C-like_domain"/>
</dbReference>
<proteinExistence type="predicted"/>
<reference evidence="2 3" key="1">
    <citation type="submission" date="2012-10" db="EMBL/GenBank/DDBJ databases">
        <authorList>
            <person name="Zafar N."/>
            <person name="Inman J."/>
            <person name="Hall N."/>
            <person name="Lorenzi H."/>
            <person name="Caler E."/>
        </authorList>
    </citation>
    <scope>NUCLEOTIDE SEQUENCE [LARGE SCALE GENOMIC DNA]</scope>
    <source>
        <strain evidence="2 3">IP1</strain>
    </source>
</reference>
<name>A0A0A1TU51_ENTIV</name>
<dbReference type="PROSITE" id="PS51746">
    <property type="entry name" value="PPM_2"/>
    <property type="match status" value="1"/>
</dbReference>
<dbReference type="OrthoDB" id="2556847at2759"/>
<dbReference type="SUPFAM" id="SSF81606">
    <property type="entry name" value="PP2C-like"/>
    <property type="match status" value="1"/>
</dbReference>
<evidence type="ECO:0000313" key="3">
    <source>
        <dbReference type="Proteomes" id="UP000014680"/>
    </source>
</evidence>
<keyword evidence="3" id="KW-1185">Reference proteome</keyword>
<dbReference type="KEGG" id="eiv:EIN_374840"/>
<sequence length="442" mass="49179">MLPNVHEAFKKRFKSYIKAIPKAQITPIIRDGYIKYFNSNPFTITSCEQNFGMASFSTYPVINGIKQGEPNCDYSGILQLHNSQITAICDGCGWGSASCLAAQSALHGLCKCVEDNISGCKTLRDVATILVRAVECAHNNIFSNDKQTTATTTLISSITLQSEGKLYALVISIGDCQSFLFNTKTSTTTPVNDKWSRNICEVNDCGGWIGYSAKGVPNLKGCFLKLLEVKEGDIILLMSDGLSDNLNEFDPPHSSVCDLLSSTLKASTSLGNFVYQMTHFVIEKTNETRMFHQTHTCKRKDTLKGKLDHVTLIASRVKACYENTHDINEIISEEIKTIYPSKSDFKRPNSVSYSHEKMEDVQRTFSNPSSSEFTHFYPSLSESSVLPTHLCVGSNVISIEKKMFGHSADPSPDFHNVHMTITESPSPLPRKKFRNSFINLFH</sequence>
<dbReference type="Proteomes" id="UP000014680">
    <property type="component" value="Unassembled WGS sequence"/>
</dbReference>
<dbReference type="PANTHER" id="PTHR21586">
    <property type="entry name" value="TIPA"/>
    <property type="match status" value="1"/>
</dbReference>